<dbReference type="EMBL" id="RBDX01000037">
    <property type="protein sequence ID" value="RKN04303.1"/>
    <property type="molecule type" value="Genomic_DNA"/>
</dbReference>
<comment type="caution">
    <text evidence="1">The sequence shown here is derived from an EMBL/GenBank/DDBJ whole genome shotgun (WGS) entry which is preliminary data.</text>
</comment>
<dbReference type="AlphaFoldDB" id="A0A3A9VVV7"/>
<gene>
    <name evidence="2" type="ORF">D7318_28385</name>
    <name evidence="1" type="ORF">D7319_28630</name>
</gene>
<organism evidence="1 4">
    <name type="scientific">Streptomyces radicis</name>
    <dbReference type="NCBI Taxonomy" id="1750517"/>
    <lineage>
        <taxon>Bacteria</taxon>
        <taxon>Bacillati</taxon>
        <taxon>Actinomycetota</taxon>
        <taxon>Actinomycetes</taxon>
        <taxon>Kitasatosporales</taxon>
        <taxon>Streptomycetaceae</taxon>
        <taxon>Streptomyces</taxon>
    </lineage>
</organism>
<dbReference type="EMBL" id="RBDY01000036">
    <property type="protein sequence ID" value="RKN14810.1"/>
    <property type="molecule type" value="Genomic_DNA"/>
</dbReference>
<evidence type="ECO:0000313" key="1">
    <source>
        <dbReference type="EMBL" id="RKN04303.1"/>
    </source>
</evidence>
<name>A0A3A9VVV7_9ACTN</name>
<feature type="non-terminal residue" evidence="1">
    <location>
        <position position="1"/>
    </location>
</feature>
<dbReference type="Proteomes" id="UP000275024">
    <property type="component" value="Unassembled WGS sequence"/>
</dbReference>
<evidence type="ECO:0000313" key="3">
    <source>
        <dbReference type="Proteomes" id="UP000268652"/>
    </source>
</evidence>
<evidence type="ECO:0000313" key="2">
    <source>
        <dbReference type="EMBL" id="RKN14810.1"/>
    </source>
</evidence>
<dbReference type="Proteomes" id="UP000268652">
    <property type="component" value="Unassembled WGS sequence"/>
</dbReference>
<evidence type="ECO:0000313" key="4">
    <source>
        <dbReference type="Proteomes" id="UP000275024"/>
    </source>
</evidence>
<reference evidence="3 4" key="1">
    <citation type="submission" date="2018-09" db="EMBL/GenBank/DDBJ databases">
        <title>Streptomyces sp. nov. DS1-2, an endophytic actinomycete isolated from roots of Dendrobium scabrilingue.</title>
        <authorList>
            <person name="Kuncharoen N."/>
            <person name="Kudo T."/>
            <person name="Ohkuma M."/>
            <person name="Yuki M."/>
            <person name="Tanasupawat S."/>
        </authorList>
    </citation>
    <scope>NUCLEOTIDE SEQUENCE [LARGE SCALE GENOMIC DNA]</scope>
    <source>
        <strain evidence="1 4">AZ1-7</strain>
        <strain evidence="2 3">DS1-2</strain>
    </source>
</reference>
<keyword evidence="3" id="KW-1185">Reference proteome</keyword>
<protein>
    <submittedName>
        <fullName evidence="1">Uncharacterized protein</fullName>
    </submittedName>
</protein>
<accession>A0A3A9VVV7</accession>
<proteinExistence type="predicted"/>
<sequence length="69" mass="7845">MALMWAAEWPLAQHLSDGTPSMSANPFMDSHLVYALALITLATLHADRTWGLAHLWQRLPLIRTTPWLH</sequence>